<reference evidence="4" key="1">
    <citation type="submission" date="2025-08" db="UniProtKB">
        <authorList>
            <consortium name="RefSeq"/>
        </authorList>
    </citation>
    <scope>IDENTIFICATION</scope>
</reference>
<comment type="similarity">
    <text evidence="1">Belongs to the myozenin family.</text>
</comment>
<sequence>MMQSVYDDLSKQRIQQAKALCTEARGGGMNLGKKISVPKDVMMEELNLPSNRGSRMFQERLRRVERFTLENQVHDHYSNGLPEPMPPQTIQESQRGKENQAYLMPDNHNLITTLQKTVAMKGSPNVIAPGYVGPLKEIPREKFNLTTRSYCSPWREALGDSEDLLSSLSTQFPQRATLQPANYRCFNRAAMPFGGAQQKSKRVIPVIGFELLDSQRLPGTTLDRMCKRPNFNRAPQGWGHDYSPESIDL</sequence>
<organism evidence="3 4">
    <name type="scientific">Salmo salar</name>
    <name type="common">Atlantic salmon</name>
    <dbReference type="NCBI Taxonomy" id="8030"/>
    <lineage>
        <taxon>Eukaryota</taxon>
        <taxon>Metazoa</taxon>
        <taxon>Chordata</taxon>
        <taxon>Craniata</taxon>
        <taxon>Vertebrata</taxon>
        <taxon>Euteleostomi</taxon>
        <taxon>Actinopterygii</taxon>
        <taxon>Neopterygii</taxon>
        <taxon>Teleostei</taxon>
        <taxon>Protacanthopterygii</taxon>
        <taxon>Salmoniformes</taxon>
        <taxon>Salmonidae</taxon>
        <taxon>Salmoninae</taxon>
        <taxon>Salmo</taxon>
    </lineage>
</organism>
<proteinExistence type="inferred from homology"/>
<dbReference type="GO" id="GO:0003779">
    <property type="term" value="F:actin binding"/>
    <property type="evidence" value="ECO:0007669"/>
    <property type="project" value="TreeGrafter"/>
</dbReference>
<dbReference type="OrthoDB" id="9887337at2759"/>
<dbReference type="RefSeq" id="XP_014055368.1">
    <property type="nucleotide sequence ID" value="XM_014199893.2"/>
</dbReference>
<keyword evidence="3" id="KW-1185">Reference proteome</keyword>
<dbReference type="GeneID" id="106604841"/>
<accession>A0A1S3RSW6</accession>
<keyword evidence="2" id="KW-0597">Phosphoprotein</keyword>
<dbReference type="GO" id="GO:0051373">
    <property type="term" value="F:FATZ binding"/>
    <property type="evidence" value="ECO:0007669"/>
    <property type="project" value="TreeGrafter"/>
</dbReference>
<evidence type="ECO:0000313" key="3">
    <source>
        <dbReference type="Proteomes" id="UP001652741"/>
    </source>
</evidence>
<dbReference type="InterPro" id="IPR008438">
    <property type="entry name" value="MYOZ"/>
</dbReference>
<dbReference type="AlphaFoldDB" id="A0A1S3RSW6"/>
<dbReference type="GO" id="GO:0031433">
    <property type="term" value="F:telethonin binding"/>
    <property type="evidence" value="ECO:0007669"/>
    <property type="project" value="TreeGrafter"/>
</dbReference>
<dbReference type="STRING" id="8030.ENSSSAP00000052181"/>
<dbReference type="PaxDb" id="8030-ENSSSAP00000052181"/>
<dbReference type="PANTHER" id="PTHR15941">
    <property type="entry name" value="MYOZENIN"/>
    <property type="match status" value="1"/>
</dbReference>
<dbReference type="OMA" id="DYSPESN"/>
<dbReference type="Pfam" id="PF05556">
    <property type="entry name" value="Calsarcin"/>
    <property type="match status" value="1"/>
</dbReference>
<evidence type="ECO:0000256" key="2">
    <source>
        <dbReference type="ARBA" id="ARBA00022553"/>
    </source>
</evidence>
<dbReference type="PANTHER" id="PTHR15941:SF16">
    <property type="entry name" value="MYOZENIN 3A-RELATED"/>
    <property type="match status" value="1"/>
</dbReference>
<gene>
    <name evidence="4" type="primary">LOC106604841</name>
</gene>
<dbReference type="KEGG" id="sasa:106604841"/>
<dbReference type="Proteomes" id="UP001652741">
    <property type="component" value="Chromosome ssa05"/>
</dbReference>
<evidence type="ECO:0000256" key="1">
    <source>
        <dbReference type="ARBA" id="ARBA00009126"/>
    </source>
</evidence>
<name>A0A1S3RSW6_SALSA</name>
<protein>
    <submittedName>
        <fullName evidence="4">Myozenin-2</fullName>
    </submittedName>
</protein>
<evidence type="ECO:0000313" key="4">
    <source>
        <dbReference type="RefSeq" id="XP_014055368.1"/>
    </source>
</evidence>
<dbReference type="Bgee" id="ENSSSAG00000051665">
    <property type="expression patterns" value="Expressed in pharyngeal gill and 9 other cell types or tissues"/>
</dbReference>
<dbReference type="GO" id="GO:0015629">
    <property type="term" value="C:actin cytoskeleton"/>
    <property type="evidence" value="ECO:0007669"/>
    <property type="project" value="TreeGrafter"/>
</dbReference>
<dbReference type="GO" id="GO:0030018">
    <property type="term" value="C:Z disc"/>
    <property type="evidence" value="ECO:0007669"/>
    <property type="project" value="InterPro"/>
</dbReference>